<protein>
    <submittedName>
        <fullName evidence="1">Uncharacterized protein</fullName>
    </submittedName>
</protein>
<evidence type="ECO:0000313" key="2">
    <source>
        <dbReference type="Proteomes" id="UP001286456"/>
    </source>
</evidence>
<name>A0AAE0J7N4_9PEZI</name>
<accession>A0AAE0J7N4</accession>
<sequence>MRGLFGLGALLHLGVRGLYSPAVLAVQNAQRRIACCLFAVCWGAESGVLKMACYYLLSIMRMGVIYGRVWLPAPALLQGLHLITRYLVLWHRSRGTNRALAESVMILGWSL</sequence>
<keyword evidence="2" id="KW-1185">Reference proteome</keyword>
<proteinExistence type="predicted"/>
<reference evidence="1" key="1">
    <citation type="journal article" date="2023" name="Mol. Phylogenet. Evol.">
        <title>Genome-scale phylogeny and comparative genomics of the fungal order Sordariales.</title>
        <authorList>
            <person name="Hensen N."/>
            <person name="Bonometti L."/>
            <person name="Westerberg I."/>
            <person name="Brannstrom I.O."/>
            <person name="Guillou S."/>
            <person name="Cros-Aarteil S."/>
            <person name="Calhoun S."/>
            <person name="Haridas S."/>
            <person name="Kuo A."/>
            <person name="Mondo S."/>
            <person name="Pangilinan J."/>
            <person name="Riley R."/>
            <person name="LaButti K."/>
            <person name="Andreopoulos B."/>
            <person name="Lipzen A."/>
            <person name="Chen C."/>
            <person name="Yan M."/>
            <person name="Daum C."/>
            <person name="Ng V."/>
            <person name="Clum A."/>
            <person name="Steindorff A."/>
            <person name="Ohm R.A."/>
            <person name="Martin F."/>
            <person name="Silar P."/>
            <person name="Natvig D.O."/>
            <person name="Lalanne C."/>
            <person name="Gautier V."/>
            <person name="Ament-Velasquez S.L."/>
            <person name="Kruys A."/>
            <person name="Hutchinson M.I."/>
            <person name="Powell A.J."/>
            <person name="Barry K."/>
            <person name="Miller A.N."/>
            <person name="Grigoriev I.V."/>
            <person name="Debuchy R."/>
            <person name="Gladieux P."/>
            <person name="Hiltunen Thoren M."/>
            <person name="Johannesson H."/>
        </authorList>
    </citation>
    <scope>NUCLEOTIDE SEQUENCE</scope>
    <source>
        <strain evidence="1">SMH4131-1</strain>
    </source>
</reference>
<dbReference type="Proteomes" id="UP001286456">
    <property type="component" value="Unassembled WGS sequence"/>
</dbReference>
<evidence type="ECO:0000313" key="1">
    <source>
        <dbReference type="EMBL" id="KAK3337761.1"/>
    </source>
</evidence>
<dbReference type="EMBL" id="JAUEPO010000001">
    <property type="protein sequence ID" value="KAK3337761.1"/>
    <property type="molecule type" value="Genomic_DNA"/>
</dbReference>
<feature type="non-terminal residue" evidence="1">
    <location>
        <position position="111"/>
    </location>
</feature>
<reference evidence="1" key="2">
    <citation type="submission" date="2023-06" db="EMBL/GenBank/DDBJ databases">
        <authorList>
            <consortium name="Lawrence Berkeley National Laboratory"/>
            <person name="Haridas S."/>
            <person name="Hensen N."/>
            <person name="Bonometti L."/>
            <person name="Westerberg I."/>
            <person name="Brannstrom I.O."/>
            <person name="Guillou S."/>
            <person name="Cros-Aarteil S."/>
            <person name="Calhoun S."/>
            <person name="Kuo A."/>
            <person name="Mondo S."/>
            <person name="Pangilinan J."/>
            <person name="Riley R."/>
            <person name="Labutti K."/>
            <person name="Andreopoulos B."/>
            <person name="Lipzen A."/>
            <person name="Chen C."/>
            <person name="Yanf M."/>
            <person name="Daum C."/>
            <person name="Ng V."/>
            <person name="Clum A."/>
            <person name="Steindorff A."/>
            <person name="Ohm R."/>
            <person name="Martin F."/>
            <person name="Silar P."/>
            <person name="Natvig D."/>
            <person name="Lalanne C."/>
            <person name="Gautier V."/>
            <person name="Ament-Velasquez S.L."/>
            <person name="Kruys A."/>
            <person name="Hutchinson M.I."/>
            <person name="Powell A.J."/>
            <person name="Barry K."/>
            <person name="Miller A.N."/>
            <person name="Grigoriev I.V."/>
            <person name="Debuchy R."/>
            <person name="Gladieux P."/>
            <person name="Thoren M.H."/>
            <person name="Johannesson H."/>
        </authorList>
    </citation>
    <scope>NUCLEOTIDE SEQUENCE</scope>
    <source>
        <strain evidence="1">SMH4131-1</strain>
    </source>
</reference>
<gene>
    <name evidence="1" type="ORF">B0T19DRAFT_413456</name>
</gene>
<dbReference type="AlphaFoldDB" id="A0AAE0J7N4"/>
<organism evidence="1 2">
    <name type="scientific">Cercophora scortea</name>
    <dbReference type="NCBI Taxonomy" id="314031"/>
    <lineage>
        <taxon>Eukaryota</taxon>
        <taxon>Fungi</taxon>
        <taxon>Dikarya</taxon>
        <taxon>Ascomycota</taxon>
        <taxon>Pezizomycotina</taxon>
        <taxon>Sordariomycetes</taxon>
        <taxon>Sordariomycetidae</taxon>
        <taxon>Sordariales</taxon>
        <taxon>Lasiosphaeriaceae</taxon>
        <taxon>Cercophora</taxon>
    </lineage>
</organism>
<comment type="caution">
    <text evidence="1">The sequence shown here is derived from an EMBL/GenBank/DDBJ whole genome shotgun (WGS) entry which is preliminary data.</text>
</comment>